<protein>
    <submittedName>
        <fullName evidence="1">Uncharacterized protein</fullName>
    </submittedName>
</protein>
<organism evidence="1 2">
    <name type="scientific">Flavobacterium omnivorum</name>
    <dbReference type="NCBI Taxonomy" id="178355"/>
    <lineage>
        <taxon>Bacteria</taxon>
        <taxon>Pseudomonadati</taxon>
        <taxon>Bacteroidota</taxon>
        <taxon>Flavobacteriia</taxon>
        <taxon>Flavobacteriales</taxon>
        <taxon>Flavobacteriaceae</taxon>
        <taxon>Flavobacterium</taxon>
    </lineage>
</organism>
<dbReference type="Proteomes" id="UP000199274">
    <property type="component" value="Unassembled WGS sequence"/>
</dbReference>
<proteinExistence type="predicted"/>
<evidence type="ECO:0000313" key="2">
    <source>
        <dbReference type="Proteomes" id="UP000199274"/>
    </source>
</evidence>
<keyword evidence="2" id="KW-1185">Reference proteome</keyword>
<accession>A0A1G8E486</accession>
<evidence type="ECO:0000313" key="1">
    <source>
        <dbReference type="EMBL" id="SDH64439.1"/>
    </source>
</evidence>
<gene>
    <name evidence="1" type="ORF">SAMN04488062_11122</name>
</gene>
<name>A0A1G8E486_9FLAO</name>
<dbReference type="AlphaFoldDB" id="A0A1G8E486"/>
<sequence>MLRNCEFYYDFININGSVEIKYILLMFFGKWQFKLRSKVGLVFQAYFWQELKDLKLAILGIKKAAINAASPILFV</sequence>
<dbReference type="EMBL" id="FNDB01000011">
    <property type="protein sequence ID" value="SDH64439.1"/>
    <property type="molecule type" value="Genomic_DNA"/>
</dbReference>
<reference evidence="2" key="1">
    <citation type="submission" date="2016-10" db="EMBL/GenBank/DDBJ databases">
        <authorList>
            <person name="Varghese N."/>
            <person name="Submissions S."/>
        </authorList>
    </citation>
    <scope>NUCLEOTIDE SEQUENCE [LARGE SCALE GENOMIC DNA]</scope>
    <source>
        <strain evidence="2">CGMCC 1.2747</strain>
    </source>
</reference>